<dbReference type="GO" id="GO:0016491">
    <property type="term" value="F:oxidoreductase activity"/>
    <property type="evidence" value="ECO:0007669"/>
    <property type="project" value="UniProtKB-KW"/>
</dbReference>
<organism evidence="4 5">
    <name type="scientific">Sandaracinomonas limnophila</name>
    <dbReference type="NCBI Taxonomy" id="1862386"/>
    <lineage>
        <taxon>Bacteria</taxon>
        <taxon>Pseudomonadati</taxon>
        <taxon>Bacteroidota</taxon>
        <taxon>Cytophagia</taxon>
        <taxon>Cytophagales</taxon>
        <taxon>Flectobacillaceae</taxon>
        <taxon>Sandaracinomonas</taxon>
    </lineage>
</organism>
<keyword evidence="5" id="KW-1185">Reference proteome</keyword>
<dbReference type="Proteomes" id="UP000282832">
    <property type="component" value="Unassembled WGS sequence"/>
</dbReference>
<dbReference type="InterPro" id="IPR000683">
    <property type="entry name" value="Gfo/Idh/MocA-like_OxRdtase_N"/>
</dbReference>
<dbReference type="InterPro" id="IPR006311">
    <property type="entry name" value="TAT_signal"/>
</dbReference>
<evidence type="ECO:0000259" key="2">
    <source>
        <dbReference type="Pfam" id="PF01408"/>
    </source>
</evidence>
<dbReference type="SUPFAM" id="SSF51735">
    <property type="entry name" value="NAD(P)-binding Rossmann-fold domains"/>
    <property type="match status" value="1"/>
</dbReference>
<accession>A0A437PP79</accession>
<dbReference type="EMBL" id="SACY01000004">
    <property type="protein sequence ID" value="RVU24086.1"/>
    <property type="molecule type" value="Genomic_DNA"/>
</dbReference>
<name>A0A437PP79_9BACT</name>
<dbReference type="InterPro" id="IPR055170">
    <property type="entry name" value="GFO_IDH_MocA-like_dom"/>
</dbReference>
<dbReference type="Gene3D" id="3.30.360.10">
    <property type="entry name" value="Dihydrodipicolinate Reductase, domain 2"/>
    <property type="match status" value="1"/>
</dbReference>
<evidence type="ECO:0000313" key="5">
    <source>
        <dbReference type="Proteomes" id="UP000282832"/>
    </source>
</evidence>
<dbReference type="SUPFAM" id="SSF55347">
    <property type="entry name" value="Glyceraldehyde-3-phosphate dehydrogenase-like, C-terminal domain"/>
    <property type="match status" value="1"/>
</dbReference>
<dbReference type="OrthoDB" id="9768836at2"/>
<dbReference type="PANTHER" id="PTHR43818:SF11">
    <property type="entry name" value="BCDNA.GH03377"/>
    <property type="match status" value="1"/>
</dbReference>
<dbReference type="PROSITE" id="PS51318">
    <property type="entry name" value="TAT"/>
    <property type="match status" value="1"/>
</dbReference>
<dbReference type="Pfam" id="PF01408">
    <property type="entry name" value="GFO_IDH_MocA"/>
    <property type="match status" value="1"/>
</dbReference>
<dbReference type="Pfam" id="PF22725">
    <property type="entry name" value="GFO_IDH_MocA_C3"/>
    <property type="match status" value="1"/>
</dbReference>
<dbReference type="AlphaFoldDB" id="A0A437PP79"/>
<feature type="domain" description="Gfo/Idh/MocA-like oxidoreductase N-terminal" evidence="2">
    <location>
        <begin position="52"/>
        <end position="169"/>
    </location>
</feature>
<feature type="domain" description="GFO/IDH/MocA-like oxidoreductase" evidence="3">
    <location>
        <begin position="180"/>
        <end position="307"/>
    </location>
</feature>
<dbReference type="InterPro" id="IPR036291">
    <property type="entry name" value="NAD(P)-bd_dom_sf"/>
</dbReference>
<reference evidence="4 5" key="1">
    <citation type="submission" date="2019-01" db="EMBL/GenBank/DDBJ databases">
        <authorList>
            <person name="Chen W.-M."/>
        </authorList>
    </citation>
    <scope>NUCLEOTIDE SEQUENCE [LARGE SCALE GENOMIC DNA]</scope>
    <source>
        <strain evidence="4 5">FSY-15</strain>
    </source>
</reference>
<dbReference type="InterPro" id="IPR050463">
    <property type="entry name" value="Gfo/Idh/MocA_oxidrdct_glycsds"/>
</dbReference>
<keyword evidence="1" id="KW-0560">Oxidoreductase</keyword>
<protein>
    <submittedName>
        <fullName evidence="4">Gfo/Idh/MocA family oxidoreductase</fullName>
    </submittedName>
</protein>
<comment type="caution">
    <text evidence="4">The sequence shown here is derived from an EMBL/GenBank/DDBJ whole genome shotgun (WGS) entry which is preliminary data.</text>
</comment>
<proteinExistence type="predicted"/>
<dbReference type="Gene3D" id="3.40.50.720">
    <property type="entry name" value="NAD(P)-binding Rossmann-like Domain"/>
    <property type="match status" value="1"/>
</dbReference>
<dbReference type="GO" id="GO:0000166">
    <property type="term" value="F:nucleotide binding"/>
    <property type="evidence" value="ECO:0007669"/>
    <property type="project" value="InterPro"/>
</dbReference>
<evidence type="ECO:0000259" key="3">
    <source>
        <dbReference type="Pfam" id="PF22725"/>
    </source>
</evidence>
<sequence>MKENTSNRRKFLQEAGILSGAALFPGTHRPIKDATELFVPKNQEKTIAPRLKFGVIGINHGHIYSMANSIIRGGGEFVAYYAKEPDLIKDFAKRYPTAKLVSSEDAILNDPSIKLVLSSITPIERAPLGIRVMKAGKDYMVDKPGIVNLEQLEAVKKVQKETKRIYSISFSERFENKATEKASELVKSGMIGQVLQTLGTGPHRMSVNSRPDWFFDTKYYGGIITDIASHQVDQFLHFTKSTQGQVVASQVANFHHPQYPKFEDFGDLMLRGNGGAGYIRVDWFTPDGLNTWGDGRLTILGTDGYIEVRKNTDVANPHGPGSHLYVVNQKEMLYIDCKNVELTHGELLVDDVLNRTETAMPQAHCFHATELALIAQKNATRISRSI</sequence>
<evidence type="ECO:0000256" key="1">
    <source>
        <dbReference type="ARBA" id="ARBA00023002"/>
    </source>
</evidence>
<evidence type="ECO:0000313" key="4">
    <source>
        <dbReference type="EMBL" id="RVU24086.1"/>
    </source>
</evidence>
<gene>
    <name evidence="4" type="ORF">EOJ36_09155</name>
</gene>
<dbReference type="PANTHER" id="PTHR43818">
    <property type="entry name" value="BCDNA.GH03377"/>
    <property type="match status" value="1"/>
</dbReference>
<dbReference type="RefSeq" id="WP_127804619.1">
    <property type="nucleotide sequence ID" value="NZ_SACY01000004.1"/>
</dbReference>